<dbReference type="RefSeq" id="WP_091784198.1">
    <property type="nucleotide sequence ID" value="NZ_FNDI01000019.1"/>
</dbReference>
<evidence type="ECO:0000313" key="2">
    <source>
        <dbReference type="EMBL" id="SDI55015.1"/>
    </source>
</evidence>
<proteinExistence type="predicted"/>
<gene>
    <name evidence="2" type="ORF">SAMN04487926_1198</name>
</gene>
<organism evidence="2 3">
    <name type="scientific">Paraburkholderia steynii</name>
    <dbReference type="NCBI Taxonomy" id="1245441"/>
    <lineage>
        <taxon>Bacteria</taxon>
        <taxon>Pseudomonadati</taxon>
        <taxon>Pseudomonadota</taxon>
        <taxon>Betaproteobacteria</taxon>
        <taxon>Burkholderiales</taxon>
        <taxon>Burkholderiaceae</taxon>
        <taxon>Paraburkholderia</taxon>
    </lineage>
</organism>
<evidence type="ECO:0008006" key="4">
    <source>
        <dbReference type="Google" id="ProtNLM"/>
    </source>
</evidence>
<dbReference type="AlphaFoldDB" id="A0A7Z7BB95"/>
<name>A0A7Z7BB95_9BURK</name>
<dbReference type="InterPro" id="IPR014710">
    <property type="entry name" value="RmlC-like_jellyroll"/>
</dbReference>
<dbReference type="EMBL" id="FNDI01000019">
    <property type="protein sequence ID" value="SDI55015.1"/>
    <property type="molecule type" value="Genomic_DNA"/>
</dbReference>
<dbReference type="InterPro" id="IPR011051">
    <property type="entry name" value="RmlC_Cupin_sf"/>
</dbReference>
<dbReference type="Proteomes" id="UP000198900">
    <property type="component" value="Unassembled WGS sequence"/>
</dbReference>
<keyword evidence="1" id="KW-0732">Signal</keyword>
<dbReference type="Gene3D" id="2.60.120.10">
    <property type="entry name" value="Jelly Rolls"/>
    <property type="match status" value="1"/>
</dbReference>
<reference evidence="2" key="1">
    <citation type="submission" date="2016-10" db="EMBL/GenBank/DDBJ databases">
        <authorList>
            <person name="Varghese N."/>
            <person name="Submissions S."/>
        </authorList>
    </citation>
    <scope>NUCLEOTIDE SEQUENCE [LARGE SCALE GENOMIC DNA]</scope>
    <source>
        <strain evidence="2">YR281</strain>
    </source>
</reference>
<evidence type="ECO:0000256" key="1">
    <source>
        <dbReference type="SAM" id="SignalP"/>
    </source>
</evidence>
<feature type="signal peptide" evidence="1">
    <location>
        <begin position="1"/>
        <end position="17"/>
    </location>
</feature>
<feature type="chain" id="PRO_5030781539" description="Cupin" evidence="1">
    <location>
        <begin position="18"/>
        <end position="122"/>
    </location>
</feature>
<comment type="caution">
    <text evidence="2">The sequence shown here is derived from an EMBL/GenBank/DDBJ whole genome shotgun (WGS) entry which is preliminary data.</text>
</comment>
<evidence type="ECO:0000313" key="3">
    <source>
        <dbReference type="Proteomes" id="UP000198900"/>
    </source>
</evidence>
<keyword evidence="3" id="KW-1185">Reference proteome</keyword>
<protein>
    <recommendedName>
        <fullName evidence="4">Cupin</fullName>
    </recommendedName>
</protein>
<dbReference type="SUPFAM" id="SSF51182">
    <property type="entry name" value="RmlC-like cupins"/>
    <property type="match status" value="1"/>
</dbReference>
<accession>A0A7Z7BB95</accession>
<sequence length="122" mass="13132">MKLALMLTMLATTVAFAQPPAGKVEVTRVFEGTVNVRGAKPAPVRVAIYSWVIRERQRIATVELPLRGTAIVQVRAGTVTSFIGAERRPRQTGDFFTVPAGVPWGLETEGDTAIVEAVVVAE</sequence>